<dbReference type="Proteomes" id="UP001595735">
    <property type="component" value="Unassembled WGS sequence"/>
</dbReference>
<name>A0ABV7XS69_9FLAO</name>
<proteinExistence type="predicted"/>
<gene>
    <name evidence="1" type="ORF">ACFONJ_05150</name>
</gene>
<organism evidence="1 2">
    <name type="scientific">Chryseobacterium tructae</name>
    <dbReference type="NCBI Taxonomy" id="1037380"/>
    <lineage>
        <taxon>Bacteria</taxon>
        <taxon>Pseudomonadati</taxon>
        <taxon>Bacteroidota</taxon>
        <taxon>Flavobacteriia</taxon>
        <taxon>Flavobacteriales</taxon>
        <taxon>Weeksellaceae</taxon>
        <taxon>Chryseobacterium group</taxon>
        <taxon>Chryseobacterium</taxon>
    </lineage>
</organism>
<reference evidence="2" key="1">
    <citation type="journal article" date="2019" name="Int. J. Syst. Evol. Microbiol.">
        <title>The Global Catalogue of Microorganisms (GCM) 10K type strain sequencing project: providing services to taxonomists for standard genome sequencing and annotation.</title>
        <authorList>
            <consortium name="The Broad Institute Genomics Platform"/>
            <consortium name="The Broad Institute Genome Sequencing Center for Infectious Disease"/>
            <person name="Wu L."/>
            <person name="Ma J."/>
        </authorList>
    </citation>
    <scope>NUCLEOTIDE SEQUENCE [LARGE SCALE GENOMIC DNA]</scope>
    <source>
        <strain evidence="2">CECT 7798</strain>
    </source>
</reference>
<evidence type="ECO:0000313" key="2">
    <source>
        <dbReference type="Proteomes" id="UP001595735"/>
    </source>
</evidence>
<keyword evidence="2" id="KW-1185">Reference proteome</keyword>
<accession>A0ABV7XS69</accession>
<dbReference type="RefSeq" id="WP_378169733.1">
    <property type="nucleotide sequence ID" value="NZ_JBHRYO010000002.1"/>
</dbReference>
<protein>
    <submittedName>
        <fullName evidence="1">Uncharacterized protein</fullName>
    </submittedName>
</protein>
<comment type="caution">
    <text evidence="1">The sequence shown here is derived from an EMBL/GenBank/DDBJ whole genome shotgun (WGS) entry which is preliminary data.</text>
</comment>
<dbReference type="EMBL" id="JBHRYO010000002">
    <property type="protein sequence ID" value="MFC3755352.1"/>
    <property type="molecule type" value="Genomic_DNA"/>
</dbReference>
<evidence type="ECO:0000313" key="1">
    <source>
        <dbReference type="EMBL" id="MFC3755352.1"/>
    </source>
</evidence>
<sequence>MKPIILSFFILSSITCLGQEKQTEYTHTFHLDHINKGEIILEIKNPNKTRFKVPEKIDNNALIVTAFQKSDAETGVYEGIDFPKKHFDCFIEPCFPYKFLLKPDRTKQYKFNILSPSSLEKNKWYRFKVALETNVCKGCDHISSGWIYFKRSLN</sequence>